<dbReference type="PANTHER" id="PTHR35525:SF3">
    <property type="entry name" value="BLL6575 PROTEIN"/>
    <property type="match status" value="1"/>
</dbReference>
<dbReference type="InterPro" id="IPR023286">
    <property type="entry name" value="ABATE_dom_sf"/>
</dbReference>
<dbReference type="SUPFAM" id="SSF160904">
    <property type="entry name" value="Jann2411-like"/>
    <property type="match status" value="1"/>
</dbReference>
<feature type="domain" description="Zinc finger CGNR" evidence="1">
    <location>
        <begin position="129"/>
        <end position="172"/>
    </location>
</feature>
<comment type="caution">
    <text evidence="2">The sequence shown here is derived from an EMBL/GenBank/DDBJ whole genome shotgun (WGS) entry which is preliminary data.</text>
</comment>
<dbReference type="PANTHER" id="PTHR35525">
    <property type="entry name" value="BLL6575 PROTEIN"/>
    <property type="match status" value="1"/>
</dbReference>
<gene>
    <name evidence="2" type="ORF">EV192_107328</name>
</gene>
<accession>A0A4R2JP20</accession>
<evidence type="ECO:0000259" key="1">
    <source>
        <dbReference type="Pfam" id="PF11706"/>
    </source>
</evidence>
<dbReference type="Pfam" id="PF11706">
    <property type="entry name" value="zf-CGNR"/>
    <property type="match status" value="1"/>
</dbReference>
<evidence type="ECO:0000313" key="2">
    <source>
        <dbReference type="EMBL" id="TCO55905.1"/>
    </source>
</evidence>
<dbReference type="InterPro" id="IPR021005">
    <property type="entry name" value="Znf_CGNR"/>
</dbReference>
<dbReference type="Gene3D" id="1.10.3300.10">
    <property type="entry name" value="Jann2411-like domain"/>
    <property type="match status" value="1"/>
</dbReference>
<reference evidence="2 3" key="1">
    <citation type="submission" date="2019-03" db="EMBL/GenBank/DDBJ databases">
        <title>Genomic Encyclopedia of Type Strains, Phase IV (KMG-IV): sequencing the most valuable type-strain genomes for metagenomic binning, comparative biology and taxonomic classification.</title>
        <authorList>
            <person name="Goeker M."/>
        </authorList>
    </citation>
    <scope>NUCLEOTIDE SEQUENCE [LARGE SCALE GENOMIC DNA]</scope>
    <source>
        <strain evidence="2 3">DSM 45934</strain>
    </source>
</reference>
<dbReference type="RefSeq" id="WP_132122075.1">
    <property type="nucleotide sequence ID" value="NZ_SLWS01000007.1"/>
</dbReference>
<dbReference type="EMBL" id="SLWS01000007">
    <property type="protein sequence ID" value="TCO55905.1"/>
    <property type="molecule type" value="Genomic_DNA"/>
</dbReference>
<dbReference type="Proteomes" id="UP000295680">
    <property type="component" value="Unassembled WGS sequence"/>
</dbReference>
<dbReference type="InterPro" id="IPR010852">
    <property type="entry name" value="ABATE"/>
</dbReference>
<dbReference type="Pfam" id="PF07336">
    <property type="entry name" value="ABATE"/>
    <property type="match status" value="1"/>
</dbReference>
<protein>
    <submittedName>
        <fullName evidence="2">Putative RNA-binding Zn ribbon-like protein</fullName>
    </submittedName>
</protein>
<organism evidence="2 3">
    <name type="scientific">Actinocrispum wychmicini</name>
    <dbReference type="NCBI Taxonomy" id="1213861"/>
    <lineage>
        <taxon>Bacteria</taxon>
        <taxon>Bacillati</taxon>
        <taxon>Actinomycetota</taxon>
        <taxon>Actinomycetes</taxon>
        <taxon>Pseudonocardiales</taxon>
        <taxon>Pseudonocardiaceae</taxon>
        <taxon>Actinocrispum</taxon>
    </lineage>
</organism>
<keyword evidence="3" id="KW-1185">Reference proteome</keyword>
<evidence type="ECO:0000313" key="3">
    <source>
        <dbReference type="Proteomes" id="UP000295680"/>
    </source>
</evidence>
<dbReference type="AlphaFoldDB" id="A0A4R2JP20"/>
<dbReference type="OrthoDB" id="3531194at2"/>
<name>A0A4R2JP20_9PSEU</name>
<proteinExistence type="predicted"/>
<sequence length="178" mass="19782">MNFGTYAGRALHTAVDLINSDDLSTGEAAATLLRDRGWTVDQPLTPDEVERLRALRPVLRYIFTSSTPHDGVRHLNAVLADMRALPQLTNHDGAWHWHYVQPDADLVDRVTTRCAVALLSVVADAGASRLRTCAADDCTNVFVDLSRNSARRFCDARTCGNRTHAAAYRARRRDNQPQ</sequence>